<evidence type="ECO:0000256" key="3">
    <source>
        <dbReference type="SAM" id="SignalP"/>
    </source>
</evidence>
<feature type="signal peptide" evidence="3">
    <location>
        <begin position="1"/>
        <end position="33"/>
    </location>
</feature>
<evidence type="ECO:0000256" key="2">
    <source>
        <dbReference type="SAM" id="MobiDB-lite"/>
    </source>
</evidence>
<sequence>MRSIRAPYARSRGQRLALAATGLAAALALTATACGPSEDKAGDKADSGTAQGADKGSETGSDNGSGNGSDVKLPGDLADKLKKHGIDPDKWKNGGWKNFDKDEWLREAKDFVNPVIEGLWKPERMKDAKEPKKTIAAKDAPADQGATDPEPSPVQAKREKTPYHKNAAPVGKIFFDAPAGSMVCSGTVVKDPRNPGKSNLVWTAGHCVHAGAEGGWYRNITFVPSYNDLGKSGAELSNAAPQEVAPYGQYWADWVSTSAEWIDQGASSGGAGAPYDYAVMHVKPQQGSKSLEETVGNALAVDFTTPATQSVSSMGAWGYPAAPPYDGEIMHKCIDKPGRLSLTSTQPTMYRIGCTMTGGSSGGGWFRMVGGKTQLVSNTSIGPAENTWLAGPQLGEGAEQVYDMMSKKYGSQ</sequence>
<feature type="compositionally biased region" description="Low complexity" evidence="2">
    <location>
        <begin position="60"/>
        <end position="70"/>
    </location>
</feature>
<reference evidence="4 5" key="1">
    <citation type="submission" date="2024-10" db="EMBL/GenBank/DDBJ databases">
        <title>The Natural Products Discovery Center: Release of the First 8490 Sequenced Strains for Exploring Actinobacteria Biosynthetic Diversity.</title>
        <authorList>
            <person name="Kalkreuter E."/>
            <person name="Kautsar S.A."/>
            <person name="Yang D."/>
            <person name="Bader C.D."/>
            <person name="Teijaro C.N."/>
            <person name="Fluegel L."/>
            <person name="Davis C.M."/>
            <person name="Simpson J.R."/>
            <person name="Lauterbach L."/>
            <person name="Steele A.D."/>
            <person name="Gui C."/>
            <person name="Meng S."/>
            <person name="Li G."/>
            <person name="Viehrig K."/>
            <person name="Ye F."/>
            <person name="Su P."/>
            <person name="Kiefer A.F."/>
            <person name="Nichols A."/>
            <person name="Cepeda A.J."/>
            <person name="Yan W."/>
            <person name="Fan B."/>
            <person name="Jiang Y."/>
            <person name="Adhikari A."/>
            <person name="Zheng C.-J."/>
            <person name="Schuster L."/>
            <person name="Cowan T.M."/>
            <person name="Smanski M.J."/>
            <person name="Chevrette M.G."/>
            <person name="De Carvalho L.P.S."/>
            <person name="Shen B."/>
        </authorList>
    </citation>
    <scope>NUCLEOTIDE SEQUENCE [LARGE SCALE GENOMIC DNA]</scope>
    <source>
        <strain evidence="4 5">NPDC017990</strain>
    </source>
</reference>
<feature type="compositionally biased region" description="Basic and acidic residues" evidence="2">
    <location>
        <begin position="37"/>
        <end position="46"/>
    </location>
</feature>
<comment type="caution">
    <text evidence="4">The sequence shown here is derived from an EMBL/GenBank/DDBJ whole genome shotgun (WGS) entry which is preliminary data.</text>
</comment>
<dbReference type="EC" id="3.4.21.-" evidence="4"/>
<keyword evidence="4" id="KW-0378">Hydrolase</keyword>
<feature type="region of interest" description="Disordered" evidence="2">
    <location>
        <begin position="35"/>
        <end position="97"/>
    </location>
</feature>
<dbReference type="SUPFAM" id="SSF50494">
    <property type="entry name" value="Trypsin-like serine proteases"/>
    <property type="match status" value="1"/>
</dbReference>
<keyword evidence="5" id="KW-1185">Reference proteome</keyword>
<dbReference type="GO" id="GO:0016787">
    <property type="term" value="F:hydrolase activity"/>
    <property type="evidence" value="ECO:0007669"/>
    <property type="project" value="UniProtKB-KW"/>
</dbReference>
<evidence type="ECO:0000313" key="5">
    <source>
        <dbReference type="Proteomes" id="UP001610818"/>
    </source>
</evidence>
<dbReference type="Gene3D" id="2.40.10.10">
    <property type="entry name" value="Trypsin-like serine proteases"/>
    <property type="match status" value="2"/>
</dbReference>
<dbReference type="RefSeq" id="WP_397715727.1">
    <property type="nucleotide sequence ID" value="NZ_JBIRGN010000005.1"/>
</dbReference>
<feature type="chain" id="PRO_5046088362" evidence="3">
    <location>
        <begin position="34"/>
        <end position="412"/>
    </location>
</feature>
<dbReference type="PROSITE" id="PS51257">
    <property type="entry name" value="PROKAR_LIPOPROTEIN"/>
    <property type="match status" value="1"/>
</dbReference>
<feature type="region of interest" description="Disordered" evidence="2">
    <location>
        <begin position="125"/>
        <end position="161"/>
    </location>
</feature>
<dbReference type="Proteomes" id="UP001610818">
    <property type="component" value="Unassembled WGS sequence"/>
</dbReference>
<gene>
    <name evidence="4" type="ORF">ACH4F9_30255</name>
</gene>
<keyword evidence="1 3" id="KW-0732">Signal</keyword>
<name>A0ABW7QWC7_9ACTN</name>
<dbReference type="EMBL" id="JBIRGQ010000005">
    <property type="protein sequence ID" value="MFH8549313.1"/>
    <property type="molecule type" value="Genomic_DNA"/>
</dbReference>
<dbReference type="PANTHER" id="PTHR15462:SF19">
    <property type="entry name" value="PEPTIDASE S1 DOMAIN-CONTAINING PROTEIN"/>
    <property type="match status" value="1"/>
</dbReference>
<dbReference type="PANTHER" id="PTHR15462">
    <property type="entry name" value="SERINE PROTEASE"/>
    <property type="match status" value="1"/>
</dbReference>
<accession>A0ABW7QWC7</accession>
<feature type="compositionally biased region" description="Basic and acidic residues" evidence="2">
    <location>
        <begin position="77"/>
        <end position="97"/>
    </location>
</feature>
<protein>
    <submittedName>
        <fullName evidence="4">Trypsin-like serine peptidase</fullName>
        <ecNumber evidence="4">3.4.21.-</ecNumber>
    </submittedName>
</protein>
<evidence type="ECO:0000256" key="1">
    <source>
        <dbReference type="ARBA" id="ARBA00022729"/>
    </source>
</evidence>
<organism evidence="4 5">
    <name type="scientific">Streptomyces longisporoflavus</name>
    <dbReference type="NCBI Taxonomy" id="28044"/>
    <lineage>
        <taxon>Bacteria</taxon>
        <taxon>Bacillati</taxon>
        <taxon>Actinomycetota</taxon>
        <taxon>Actinomycetes</taxon>
        <taxon>Kitasatosporales</taxon>
        <taxon>Streptomycetaceae</taxon>
        <taxon>Streptomyces</taxon>
    </lineage>
</organism>
<dbReference type="InterPro" id="IPR043504">
    <property type="entry name" value="Peptidase_S1_PA_chymotrypsin"/>
</dbReference>
<dbReference type="InterPro" id="IPR050966">
    <property type="entry name" value="Glutamyl_endopeptidase"/>
</dbReference>
<proteinExistence type="predicted"/>
<dbReference type="InterPro" id="IPR009003">
    <property type="entry name" value="Peptidase_S1_PA"/>
</dbReference>
<evidence type="ECO:0000313" key="4">
    <source>
        <dbReference type="EMBL" id="MFH8549313.1"/>
    </source>
</evidence>